<dbReference type="Gene3D" id="3.30.200.20">
    <property type="entry name" value="Phosphorylase Kinase, domain 1"/>
    <property type="match status" value="1"/>
</dbReference>
<organism evidence="4 5">
    <name type="scientific">Rhododendron williamsianum</name>
    <dbReference type="NCBI Taxonomy" id="262921"/>
    <lineage>
        <taxon>Eukaryota</taxon>
        <taxon>Viridiplantae</taxon>
        <taxon>Streptophyta</taxon>
        <taxon>Embryophyta</taxon>
        <taxon>Tracheophyta</taxon>
        <taxon>Spermatophyta</taxon>
        <taxon>Magnoliopsida</taxon>
        <taxon>eudicotyledons</taxon>
        <taxon>Gunneridae</taxon>
        <taxon>Pentapetalae</taxon>
        <taxon>asterids</taxon>
        <taxon>Ericales</taxon>
        <taxon>Ericaceae</taxon>
        <taxon>Ericoideae</taxon>
        <taxon>Rhodoreae</taxon>
        <taxon>Rhododendron</taxon>
    </lineage>
</organism>
<feature type="non-terminal residue" evidence="4">
    <location>
        <position position="1"/>
    </location>
</feature>
<dbReference type="InterPro" id="IPR008271">
    <property type="entry name" value="Ser/Thr_kinase_AS"/>
</dbReference>
<evidence type="ECO:0000313" key="4">
    <source>
        <dbReference type="EMBL" id="KAE9467964.1"/>
    </source>
</evidence>
<dbReference type="OrthoDB" id="1923451at2759"/>
<accession>A0A6A4MMS7</accession>
<keyword evidence="1" id="KW-0547">Nucleotide-binding</keyword>
<dbReference type="EMBL" id="QEFC01000003">
    <property type="protein sequence ID" value="KAE9467964.1"/>
    <property type="molecule type" value="Genomic_DNA"/>
</dbReference>
<name>A0A6A4MMS7_9ERIC</name>
<evidence type="ECO:0000256" key="1">
    <source>
        <dbReference type="ARBA" id="ARBA00022741"/>
    </source>
</evidence>
<dbReference type="PROSITE" id="PS50011">
    <property type="entry name" value="PROTEIN_KINASE_DOM"/>
    <property type="match status" value="2"/>
</dbReference>
<evidence type="ECO:0000256" key="2">
    <source>
        <dbReference type="ARBA" id="ARBA00022840"/>
    </source>
</evidence>
<dbReference type="GO" id="GO:0005886">
    <property type="term" value="C:plasma membrane"/>
    <property type="evidence" value="ECO:0007669"/>
    <property type="project" value="TreeGrafter"/>
</dbReference>
<dbReference type="GO" id="GO:0005524">
    <property type="term" value="F:ATP binding"/>
    <property type="evidence" value="ECO:0007669"/>
    <property type="project" value="UniProtKB-KW"/>
</dbReference>
<dbReference type="InterPro" id="IPR011009">
    <property type="entry name" value="Kinase-like_dom_sf"/>
</dbReference>
<comment type="caution">
    <text evidence="4">The sequence shown here is derived from an EMBL/GenBank/DDBJ whole genome shotgun (WGS) entry which is preliminary data.</text>
</comment>
<gene>
    <name evidence="4" type="ORF">C3L33_00116</name>
</gene>
<keyword evidence="5" id="KW-1185">Reference proteome</keyword>
<keyword evidence="2" id="KW-0067">ATP-binding</keyword>
<reference evidence="4 5" key="1">
    <citation type="journal article" date="2019" name="Genome Biol. Evol.">
        <title>The Rhododendron genome and chromosomal organization provide insight into shared whole-genome duplications across the heath family (Ericaceae).</title>
        <authorList>
            <person name="Soza V.L."/>
            <person name="Lindsley D."/>
            <person name="Waalkes A."/>
            <person name="Ramage E."/>
            <person name="Patwardhan R.P."/>
            <person name="Burton J.N."/>
            <person name="Adey A."/>
            <person name="Kumar A."/>
            <person name="Qiu R."/>
            <person name="Shendure J."/>
            <person name="Hall B."/>
        </authorList>
    </citation>
    <scope>NUCLEOTIDE SEQUENCE [LARGE SCALE GENOMIC DNA]</scope>
    <source>
        <strain evidence="4">RSF 1966-606</strain>
    </source>
</reference>
<feature type="domain" description="Protein kinase" evidence="3">
    <location>
        <begin position="1"/>
        <end position="157"/>
    </location>
</feature>
<dbReference type="PANTHER" id="PTHR27001:SF931">
    <property type="entry name" value="OS11G0664100 PROTEIN"/>
    <property type="match status" value="1"/>
</dbReference>
<evidence type="ECO:0000259" key="3">
    <source>
        <dbReference type="PROSITE" id="PS50011"/>
    </source>
</evidence>
<dbReference type="Proteomes" id="UP000428333">
    <property type="component" value="Linkage Group LG01"/>
</dbReference>
<dbReference type="PROSITE" id="PS00108">
    <property type="entry name" value="PROTEIN_KINASE_ST"/>
    <property type="match status" value="1"/>
</dbReference>
<dbReference type="Pfam" id="PF07714">
    <property type="entry name" value="PK_Tyr_Ser-Thr"/>
    <property type="match status" value="1"/>
</dbReference>
<dbReference type="InterPro" id="IPR000719">
    <property type="entry name" value="Prot_kinase_dom"/>
</dbReference>
<dbReference type="Pfam" id="PF00069">
    <property type="entry name" value="Pkinase"/>
    <property type="match status" value="1"/>
</dbReference>
<feature type="domain" description="Protein kinase" evidence="3">
    <location>
        <begin position="173"/>
        <end position="273"/>
    </location>
</feature>
<proteinExistence type="predicted"/>
<sequence>MALNHIHNLPIPVIHGDLKPANVLLDEQGNPILCDFGLATRIGANAKMTVTEYADSSTNNSACPERDIHMLGVFIMSVITATKARGGGVKYNFIRHPKPEKMIQKRLLKTGLKNQEAKELASLAKACVLSSHASRPTTTDVTRVLDHLAEKIKRSFIERLRALVDQELRDFTNNFNEQVGRGAQGEVFKGRIGSNTRGLQPQDIAVKVSREHGTLERQSWEDEVLYLGMPSHPNVVQLLGSAIDANGVLYLVYPYYAGGSLEARVGGWYGLEL</sequence>
<dbReference type="InterPro" id="IPR001245">
    <property type="entry name" value="Ser-Thr/Tyr_kinase_cat_dom"/>
</dbReference>
<dbReference type="GO" id="GO:0004672">
    <property type="term" value="F:protein kinase activity"/>
    <property type="evidence" value="ECO:0007669"/>
    <property type="project" value="InterPro"/>
</dbReference>
<dbReference type="SUPFAM" id="SSF56112">
    <property type="entry name" value="Protein kinase-like (PK-like)"/>
    <property type="match status" value="2"/>
</dbReference>
<dbReference type="Gene3D" id="1.10.510.10">
    <property type="entry name" value="Transferase(Phosphotransferase) domain 1"/>
    <property type="match status" value="1"/>
</dbReference>
<dbReference type="AlphaFoldDB" id="A0A6A4MMS7"/>
<protein>
    <recommendedName>
        <fullName evidence="3">Protein kinase domain-containing protein</fullName>
    </recommendedName>
</protein>
<evidence type="ECO:0000313" key="5">
    <source>
        <dbReference type="Proteomes" id="UP000428333"/>
    </source>
</evidence>
<dbReference type="PANTHER" id="PTHR27001">
    <property type="entry name" value="OS01G0253100 PROTEIN"/>
    <property type="match status" value="1"/>
</dbReference>